<keyword evidence="4 6" id="KW-0807">Transducer</keyword>
<dbReference type="PROSITE" id="PS50111">
    <property type="entry name" value="CHEMOTAXIS_TRANSDUC_2"/>
    <property type="match status" value="1"/>
</dbReference>
<evidence type="ECO:0000256" key="6">
    <source>
        <dbReference type="PROSITE-ProRule" id="PRU00284"/>
    </source>
</evidence>
<dbReference type="Pfam" id="PF00672">
    <property type="entry name" value="HAMP"/>
    <property type="match status" value="1"/>
</dbReference>
<evidence type="ECO:0000313" key="12">
    <source>
        <dbReference type="Proteomes" id="UP000307756"/>
    </source>
</evidence>
<evidence type="ECO:0000256" key="7">
    <source>
        <dbReference type="SAM" id="MobiDB-lite"/>
    </source>
</evidence>
<dbReference type="PANTHER" id="PTHR32089:SF112">
    <property type="entry name" value="LYSOZYME-LIKE PROTEIN-RELATED"/>
    <property type="match status" value="1"/>
</dbReference>
<keyword evidence="12" id="KW-1185">Reference proteome</keyword>
<dbReference type="Gene3D" id="1.10.287.950">
    <property type="entry name" value="Methyl-accepting chemotaxis protein"/>
    <property type="match status" value="1"/>
</dbReference>
<dbReference type="InterPro" id="IPR003660">
    <property type="entry name" value="HAMP_dom"/>
</dbReference>
<evidence type="ECO:0000313" key="11">
    <source>
        <dbReference type="EMBL" id="TKC19135.1"/>
    </source>
</evidence>
<comment type="caution">
    <text evidence="11">The sequence shown here is derived from an EMBL/GenBank/DDBJ whole genome shotgun (WGS) entry which is preliminary data.</text>
</comment>
<dbReference type="CDD" id="cd06225">
    <property type="entry name" value="HAMP"/>
    <property type="match status" value="1"/>
</dbReference>
<dbReference type="SMART" id="SM00304">
    <property type="entry name" value="HAMP"/>
    <property type="match status" value="1"/>
</dbReference>
<feature type="transmembrane region" description="Helical" evidence="8">
    <location>
        <begin position="21"/>
        <end position="43"/>
    </location>
</feature>
<comment type="subcellular location">
    <subcellularLocation>
        <location evidence="1">Cell membrane</location>
    </subcellularLocation>
</comment>
<dbReference type="Proteomes" id="UP000307756">
    <property type="component" value="Unassembled WGS sequence"/>
</dbReference>
<name>A0A4U1D9A6_9BACI</name>
<keyword evidence="2" id="KW-1003">Cell membrane</keyword>
<sequence>MKRKSKIKVKGIKDLGIFKKLIVILIISTLALGMVGYSGIAAINKLSKGQEIIYEELLIPNQLFSALKSNVNVIDSTILEIIAAPDMGTKQVLIKEIQSVFEENKELAQQIEKIYLQTDIKNKYEYMSQSMAELEEISSEVSDFAMANKNEEVQSIYDDRIDPISDEYNQYLEEIEVLNAENAEAIYQSDKKEAQQTSIYLLIVIVVSIILSITVGYWISRLIVKPIKQLQDAFAQAEQGDFTAEGKYQAKDEIGQLTTSFNNMITAVRAIIMTVRETSHQLASSSEQLGASSEESAKASEHISQTIQQLSEGANHQVDSLNASVEVIEAIADSTESISNNTEKVLSNAEKTAQLSVQGNQSVEKVSEKMESINESVTSLADAFNGLKGRLYEIVNITGVITGIADQTNLLALNAAIEAARAGEHGKGFAVVADEVRKLAEQSAQSATQISQLINIIQADTERTMDNVTTATSEVQEGLGVVKEAGTIFSNIKGSIENVVVQIDEVGDLVKQLSTGMKEVEYSIHGVKEIAAGTANGSHTVTSATEEQLASMEEITASAQMLSDNAEMLQMIISQFKI</sequence>
<dbReference type="Gene3D" id="6.10.340.10">
    <property type="match status" value="1"/>
</dbReference>
<dbReference type="RefSeq" id="WP_136829984.1">
    <property type="nucleotide sequence ID" value="NZ_SWBM01000001.1"/>
</dbReference>
<feature type="domain" description="HAMP" evidence="10">
    <location>
        <begin position="221"/>
        <end position="273"/>
    </location>
</feature>
<dbReference type="Pfam" id="PF00015">
    <property type="entry name" value="MCPsignal"/>
    <property type="match status" value="1"/>
</dbReference>
<protein>
    <submittedName>
        <fullName evidence="11">Methyl-accepting chemotaxis protein</fullName>
    </submittedName>
</protein>
<keyword evidence="8" id="KW-1133">Transmembrane helix</keyword>
<dbReference type="EMBL" id="SWBM01000001">
    <property type="protein sequence ID" value="TKC19135.1"/>
    <property type="molecule type" value="Genomic_DNA"/>
</dbReference>
<accession>A0A4U1D9A6</accession>
<feature type="domain" description="Methyl-accepting transducer" evidence="9">
    <location>
        <begin position="292"/>
        <end position="528"/>
    </location>
</feature>
<organism evidence="11 12">
    <name type="scientific">Robertmurraya kyonggiensis</name>
    <dbReference type="NCBI Taxonomy" id="1037680"/>
    <lineage>
        <taxon>Bacteria</taxon>
        <taxon>Bacillati</taxon>
        <taxon>Bacillota</taxon>
        <taxon>Bacilli</taxon>
        <taxon>Bacillales</taxon>
        <taxon>Bacillaceae</taxon>
        <taxon>Robertmurraya</taxon>
    </lineage>
</organism>
<dbReference type="InterPro" id="IPR024478">
    <property type="entry name" value="HlyB_4HB_MCP"/>
</dbReference>
<evidence type="ECO:0000256" key="3">
    <source>
        <dbReference type="ARBA" id="ARBA00023136"/>
    </source>
</evidence>
<evidence type="ECO:0000256" key="8">
    <source>
        <dbReference type="SAM" id="Phobius"/>
    </source>
</evidence>
<keyword evidence="3 8" id="KW-0472">Membrane</keyword>
<proteinExistence type="inferred from homology"/>
<dbReference type="GO" id="GO:0007165">
    <property type="term" value="P:signal transduction"/>
    <property type="evidence" value="ECO:0007669"/>
    <property type="project" value="UniProtKB-KW"/>
</dbReference>
<dbReference type="SMART" id="SM00283">
    <property type="entry name" value="MA"/>
    <property type="match status" value="1"/>
</dbReference>
<evidence type="ECO:0000256" key="1">
    <source>
        <dbReference type="ARBA" id="ARBA00004236"/>
    </source>
</evidence>
<dbReference type="InterPro" id="IPR004089">
    <property type="entry name" value="MCPsignal_dom"/>
</dbReference>
<evidence type="ECO:0000256" key="5">
    <source>
        <dbReference type="ARBA" id="ARBA00029447"/>
    </source>
</evidence>
<evidence type="ECO:0000256" key="2">
    <source>
        <dbReference type="ARBA" id="ARBA00022475"/>
    </source>
</evidence>
<dbReference type="PANTHER" id="PTHR32089">
    <property type="entry name" value="METHYL-ACCEPTING CHEMOTAXIS PROTEIN MCPB"/>
    <property type="match status" value="1"/>
</dbReference>
<dbReference type="PROSITE" id="PS50885">
    <property type="entry name" value="HAMP"/>
    <property type="match status" value="1"/>
</dbReference>
<feature type="region of interest" description="Disordered" evidence="7">
    <location>
        <begin position="283"/>
        <end position="306"/>
    </location>
</feature>
<reference evidence="11 12" key="1">
    <citation type="journal article" date="2011" name="J. Microbiol.">
        <title>Bacillus kyonggiensis sp. nov., isolated from soil of a lettuce field.</title>
        <authorList>
            <person name="Dong K."/>
            <person name="Lee S."/>
        </authorList>
    </citation>
    <scope>NUCLEOTIDE SEQUENCE [LARGE SCALE GENOMIC DNA]</scope>
    <source>
        <strain evidence="11 12">NB22</strain>
    </source>
</reference>
<dbReference type="Pfam" id="PF12729">
    <property type="entry name" value="4HB_MCP_1"/>
    <property type="match status" value="1"/>
</dbReference>
<evidence type="ECO:0000259" key="10">
    <source>
        <dbReference type="PROSITE" id="PS50885"/>
    </source>
</evidence>
<comment type="similarity">
    <text evidence="5">Belongs to the methyl-accepting chemotaxis (MCP) protein family.</text>
</comment>
<evidence type="ECO:0000259" key="9">
    <source>
        <dbReference type="PROSITE" id="PS50111"/>
    </source>
</evidence>
<feature type="transmembrane region" description="Helical" evidence="8">
    <location>
        <begin position="199"/>
        <end position="219"/>
    </location>
</feature>
<dbReference type="OrthoDB" id="358716at2"/>
<dbReference type="CDD" id="cd11386">
    <property type="entry name" value="MCP_signal"/>
    <property type="match status" value="1"/>
</dbReference>
<keyword evidence="8" id="KW-0812">Transmembrane</keyword>
<dbReference type="GO" id="GO:0005886">
    <property type="term" value="C:plasma membrane"/>
    <property type="evidence" value="ECO:0007669"/>
    <property type="project" value="UniProtKB-SubCell"/>
</dbReference>
<gene>
    <name evidence="11" type="ORF">FA727_06210</name>
</gene>
<dbReference type="AlphaFoldDB" id="A0A4U1D9A6"/>
<dbReference type="SUPFAM" id="SSF58104">
    <property type="entry name" value="Methyl-accepting chemotaxis protein (MCP) signaling domain"/>
    <property type="match status" value="1"/>
</dbReference>
<evidence type="ECO:0000256" key="4">
    <source>
        <dbReference type="ARBA" id="ARBA00023224"/>
    </source>
</evidence>